<dbReference type="OrthoDB" id="10448550at2759"/>
<keyword evidence="6 7" id="KW-0472">Membrane</keyword>
<dbReference type="AlphaFoldDB" id="A0A6D2JTH4"/>
<protein>
    <submittedName>
        <fullName evidence="8">Uncharacterized protein</fullName>
    </submittedName>
</protein>
<feature type="transmembrane region" description="Helical" evidence="7">
    <location>
        <begin position="109"/>
        <end position="130"/>
    </location>
</feature>
<accession>A0A6D2JTH4</accession>
<comment type="subcellular location">
    <subcellularLocation>
        <location evidence="1">Membrane</location>
        <topology evidence="1">Multi-pass membrane protein</topology>
    </subcellularLocation>
</comment>
<dbReference type="GO" id="GO:0016020">
    <property type="term" value="C:membrane"/>
    <property type="evidence" value="ECO:0007669"/>
    <property type="project" value="UniProtKB-SubCell"/>
</dbReference>
<feature type="transmembrane region" description="Helical" evidence="7">
    <location>
        <begin position="40"/>
        <end position="64"/>
    </location>
</feature>
<comment type="similarity">
    <text evidence="2">Belongs to the purine permeases (TC 2.A.7.14) family.</text>
</comment>
<dbReference type="GO" id="GO:0015211">
    <property type="term" value="F:purine nucleoside transmembrane transporter activity"/>
    <property type="evidence" value="ECO:0007669"/>
    <property type="project" value="InterPro"/>
</dbReference>
<evidence type="ECO:0000313" key="8">
    <source>
        <dbReference type="EMBL" id="CAA7042626.1"/>
    </source>
</evidence>
<organism evidence="8 9">
    <name type="scientific">Microthlaspi erraticum</name>
    <dbReference type="NCBI Taxonomy" id="1685480"/>
    <lineage>
        <taxon>Eukaryota</taxon>
        <taxon>Viridiplantae</taxon>
        <taxon>Streptophyta</taxon>
        <taxon>Embryophyta</taxon>
        <taxon>Tracheophyta</taxon>
        <taxon>Spermatophyta</taxon>
        <taxon>Magnoliopsida</taxon>
        <taxon>eudicotyledons</taxon>
        <taxon>Gunneridae</taxon>
        <taxon>Pentapetalae</taxon>
        <taxon>rosids</taxon>
        <taxon>malvids</taxon>
        <taxon>Brassicales</taxon>
        <taxon>Brassicaceae</taxon>
        <taxon>Coluteocarpeae</taxon>
        <taxon>Microthlaspi</taxon>
    </lineage>
</organism>
<dbReference type="PANTHER" id="PTHR31376:SF62">
    <property type="entry name" value="PURINE PERMEASE 14-RELATED"/>
    <property type="match status" value="1"/>
</dbReference>
<dbReference type="PANTHER" id="PTHR31376">
    <property type="entry name" value="OS09G0467300 PROTEIN-RELATED"/>
    <property type="match status" value="1"/>
</dbReference>
<evidence type="ECO:0000256" key="7">
    <source>
        <dbReference type="SAM" id="Phobius"/>
    </source>
</evidence>
<reference evidence="8" key="1">
    <citation type="submission" date="2020-01" db="EMBL/GenBank/DDBJ databases">
        <authorList>
            <person name="Mishra B."/>
        </authorList>
    </citation>
    <scope>NUCLEOTIDE SEQUENCE [LARGE SCALE GENOMIC DNA]</scope>
</reference>
<evidence type="ECO:0000256" key="2">
    <source>
        <dbReference type="ARBA" id="ARBA00006213"/>
    </source>
</evidence>
<dbReference type="EMBL" id="CACVBM020001273">
    <property type="protein sequence ID" value="CAA7042626.1"/>
    <property type="molecule type" value="Genomic_DNA"/>
</dbReference>
<keyword evidence="4 7" id="KW-0812">Transmembrane</keyword>
<keyword evidence="9" id="KW-1185">Reference proteome</keyword>
<evidence type="ECO:0000256" key="3">
    <source>
        <dbReference type="ARBA" id="ARBA00022448"/>
    </source>
</evidence>
<evidence type="ECO:0000313" key="9">
    <source>
        <dbReference type="Proteomes" id="UP000467841"/>
    </source>
</evidence>
<feature type="transmembrane region" description="Helical" evidence="7">
    <location>
        <begin position="85"/>
        <end position="103"/>
    </location>
</feature>
<evidence type="ECO:0000256" key="1">
    <source>
        <dbReference type="ARBA" id="ARBA00004141"/>
    </source>
</evidence>
<name>A0A6D2JTH4_9BRAS</name>
<evidence type="ECO:0000256" key="5">
    <source>
        <dbReference type="ARBA" id="ARBA00022989"/>
    </source>
</evidence>
<keyword evidence="3" id="KW-0813">Transport</keyword>
<proteinExistence type="inferred from homology"/>
<evidence type="ECO:0000256" key="6">
    <source>
        <dbReference type="ARBA" id="ARBA00023136"/>
    </source>
</evidence>
<gene>
    <name evidence="8" type="ORF">MERR_LOCUS29861</name>
</gene>
<feature type="transmembrane region" description="Helical" evidence="7">
    <location>
        <begin position="137"/>
        <end position="157"/>
    </location>
</feature>
<dbReference type="GO" id="GO:0005345">
    <property type="term" value="F:purine nucleobase transmembrane transporter activity"/>
    <property type="evidence" value="ECO:0007669"/>
    <property type="project" value="UniProtKB-ARBA"/>
</dbReference>
<keyword evidence="5 7" id="KW-1133">Transmembrane helix</keyword>
<dbReference type="InterPro" id="IPR030182">
    <property type="entry name" value="PUP_plant"/>
</dbReference>
<comment type="caution">
    <text evidence="8">The sequence shown here is derived from an EMBL/GenBank/DDBJ whole genome shotgun (WGS) entry which is preliminary data.</text>
</comment>
<evidence type="ECO:0000256" key="4">
    <source>
        <dbReference type="ARBA" id="ARBA00022692"/>
    </source>
</evidence>
<sequence length="169" mass="18815">MWTAVCAADFFSLLLCQIRGLFEGLISICKESTNRKQPSFAAVLELLIFSSLIATVFLVLAVFISGEHHEVKRHMDEFAYVRTMVGLAVAWQIYWVGIVGLVFVDSAVFSNVISVCSWPVVSLLVALFYSKYDQFHVLSGTALATAAISVGSYFYLIHKDKNDDDEDTN</sequence>
<dbReference type="Proteomes" id="UP000467841">
    <property type="component" value="Unassembled WGS sequence"/>
</dbReference>
<dbReference type="Pfam" id="PF16913">
    <property type="entry name" value="PUNUT"/>
    <property type="match status" value="1"/>
</dbReference>